<evidence type="ECO:0000256" key="1">
    <source>
        <dbReference type="ARBA" id="ARBA00000971"/>
    </source>
</evidence>
<feature type="repeat" description="WD" evidence="7">
    <location>
        <begin position="47"/>
        <end position="78"/>
    </location>
</feature>
<dbReference type="Pfam" id="PF00160">
    <property type="entry name" value="Pro_isomerase"/>
    <property type="match status" value="1"/>
</dbReference>
<evidence type="ECO:0000313" key="9">
    <source>
        <dbReference type="EMBL" id="OQR94691.1"/>
    </source>
</evidence>
<dbReference type="PRINTS" id="PR00153">
    <property type="entry name" value="CSAPPISMRASE"/>
</dbReference>
<dbReference type="CDD" id="cd01927">
    <property type="entry name" value="cyclophilin_WD40"/>
    <property type="match status" value="1"/>
</dbReference>
<evidence type="ECO:0000259" key="8">
    <source>
        <dbReference type="PROSITE" id="PS50072"/>
    </source>
</evidence>
<feature type="domain" description="PPIase cyclophilin-type" evidence="8">
    <location>
        <begin position="457"/>
        <end position="611"/>
    </location>
</feature>
<dbReference type="InterPro" id="IPR036322">
    <property type="entry name" value="WD40_repeat_dom_sf"/>
</dbReference>
<evidence type="ECO:0000256" key="5">
    <source>
        <dbReference type="ARBA" id="ARBA00023110"/>
    </source>
</evidence>
<dbReference type="PROSITE" id="PS50082">
    <property type="entry name" value="WD_REPEATS_2"/>
    <property type="match status" value="2"/>
</dbReference>
<dbReference type="EMBL" id="JNBR01000354">
    <property type="protein sequence ID" value="OQR94691.1"/>
    <property type="molecule type" value="Genomic_DNA"/>
</dbReference>
<keyword evidence="3 7" id="KW-0853">WD repeat</keyword>
<dbReference type="EC" id="5.2.1.8" evidence="2"/>
<dbReference type="FunFam" id="2.40.100.10:FF:000003">
    <property type="entry name" value="Peptidylprolyl isomerase domain and WD repeat-containing 1"/>
    <property type="match status" value="1"/>
</dbReference>
<comment type="catalytic activity">
    <reaction evidence="1">
        <text>[protein]-peptidylproline (omega=180) = [protein]-peptidylproline (omega=0)</text>
        <dbReference type="Rhea" id="RHEA:16237"/>
        <dbReference type="Rhea" id="RHEA-COMP:10747"/>
        <dbReference type="Rhea" id="RHEA-COMP:10748"/>
        <dbReference type="ChEBI" id="CHEBI:83833"/>
        <dbReference type="ChEBI" id="CHEBI:83834"/>
        <dbReference type="EC" id="5.2.1.8"/>
    </reaction>
</comment>
<dbReference type="SMART" id="SM00320">
    <property type="entry name" value="WD40"/>
    <property type="match status" value="4"/>
</dbReference>
<dbReference type="GO" id="GO:0006457">
    <property type="term" value="P:protein folding"/>
    <property type="evidence" value="ECO:0007669"/>
    <property type="project" value="InterPro"/>
</dbReference>
<keyword evidence="5" id="KW-0697">Rotamase</keyword>
<dbReference type="Gene3D" id="2.40.100.10">
    <property type="entry name" value="Cyclophilin-like"/>
    <property type="match status" value="1"/>
</dbReference>
<dbReference type="PANTHER" id="PTHR45625:SF4">
    <property type="entry name" value="PEPTIDYLPROLYL ISOMERASE DOMAIN AND WD REPEAT-CONTAINING PROTEIN 1"/>
    <property type="match status" value="1"/>
</dbReference>
<dbReference type="InterPro" id="IPR020892">
    <property type="entry name" value="Cyclophilin-type_PPIase_CS"/>
</dbReference>
<comment type="caution">
    <text evidence="9">The sequence shown here is derived from an EMBL/GenBank/DDBJ whole genome shotgun (WGS) entry which is preliminary data.</text>
</comment>
<dbReference type="Gene3D" id="2.130.10.10">
    <property type="entry name" value="YVTN repeat-like/Quinoprotein amine dehydrogenase"/>
    <property type="match status" value="1"/>
</dbReference>
<dbReference type="InterPro" id="IPR002130">
    <property type="entry name" value="Cyclophilin-type_PPIase_dom"/>
</dbReference>
<dbReference type="InterPro" id="IPR015943">
    <property type="entry name" value="WD40/YVTN_repeat-like_dom_sf"/>
</dbReference>
<dbReference type="STRING" id="1202772.A0A1V9Z9S6"/>
<dbReference type="GO" id="GO:0005634">
    <property type="term" value="C:nucleus"/>
    <property type="evidence" value="ECO:0007669"/>
    <property type="project" value="UniProtKB-ARBA"/>
</dbReference>
<dbReference type="GO" id="GO:0003755">
    <property type="term" value="F:peptidyl-prolyl cis-trans isomerase activity"/>
    <property type="evidence" value="ECO:0007669"/>
    <property type="project" value="UniProtKB-KW"/>
</dbReference>
<dbReference type="PROSITE" id="PS00170">
    <property type="entry name" value="CSA_PPIASE_1"/>
    <property type="match status" value="1"/>
</dbReference>
<dbReference type="SUPFAM" id="SSF50978">
    <property type="entry name" value="WD40 repeat-like"/>
    <property type="match status" value="1"/>
</dbReference>
<keyword evidence="6 9" id="KW-0413">Isomerase</keyword>
<evidence type="ECO:0000256" key="3">
    <source>
        <dbReference type="ARBA" id="ARBA00022574"/>
    </source>
</evidence>
<reference evidence="9 10" key="1">
    <citation type="journal article" date="2014" name="Genome Biol. Evol.">
        <title>The secreted proteins of Achlya hypogyna and Thraustotheca clavata identify the ancestral oomycete secretome and reveal gene acquisitions by horizontal gene transfer.</title>
        <authorList>
            <person name="Misner I."/>
            <person name="Blouin N."/>
            <person name="Leonard G."/>
            <person name="Richards T.A."/>
            <person name="Lane C.E."/>
        </authorList>
    </citation>
    <scope>NUCLEOTIDE SEQUENCE [LARGE SCALE GENOMIC DNA]</scope>
    <source>
        <strain evidence="9 10">ATCC 48635</strain>
    </source>
</reference>
<proteinExistence type="predicted"/>
<evidence type="ECO:0000256" key="4">
    <source>
        <dbReference type="ARBA" id="ARBA00022737"/>
    </source>
</evidence>
<dbReference type="InterPro" id="IPR029000">
    <property type="entry name" value="Cyclophilin-like_dom_sf"/>
</dbReference>
<evidence type="ECO:0000313" key="10">
    <source>
        <dbReference type="Proteomes" id="UP000243579"/>
    </source>
</evidence>
<feature type="repeat" description="WD" evidence="7">
    <location>
        <begin position="91"/>
        <end position="124"/>
    </location>
</feature>
<dbReference type="PANTHER" id="PTHR45625">
    <property type="entry name" value="PEPTIDYL-PROLYL CIS-TRANS ISOMERASE-RELATED"/>
    <property type="match status" value="1"/>
</dbReference>
<dbReference type="PROSITE" id="PS50072">
    <property type="entry name" value="CSA_PPIASE_2"/>
    <property type="match status" value="1"/>
</dbReference>
<dbReference type="InterPro" id="IPR001680">
    <property type="entry name" value="WD40_rpt"/>
</dbReference>
<protein>
    <recommendedName>
        <fullName evidence="2">peptidylprolyl isomerase</fullName>
        <ecNumber evidence="2">5.2.1.8</ecNumber>
    </recommendedName>
</protein>
<dbReference type="AlphaFoldDB" id="A0A1V9Z9S6"/>
<gene>
    <name evidence="9" type="ORF">ACHHYP_00984</name>
</gene>
<dbReference type="OrthoDB" id="10264753at2759"/>
<evidence type="ECO:0000256" key="7">
    <source>
        <dbReference type="PROSITE-ProRule" id="PRU00221"/>
    </source>
</evidence>
<keyword evidence="10" id="KW-1185">Reference proteome</keyword>
<dbReference type="PROSITE" id="PS50294">
    <property type="entry name" value="WD_REPEATS_REGION"/>
    <property type="match status" value="2"/>
</dbReference>
<dbReference type="InterPro" id="IPR044666">
    <property type="entry name" value="Cyclophilin_A-like"/>
</dbReference>
<keyword evidence="4" id="KW-0677">Repeat</keyword>
<dbReference type="Proteomes" id="UP000243579">
    <property type="component" value="Unassembled WGS sequence"/>
</dbReference>
<organism evidence="9 10">
    <name type="scientific">Achlya hypogyna</name>
    <name type="common">Oomycete</name>
    <name type="synonym">Protoachlya hypogyna</name>
    <dbReference type="NCBI Taxonomy" id="1202772"/>
    <lineage>
        <taxon>Eukaryota</taxon>
        <taxon>Sar</taxon>
        <taxon>Stramenopiles</taxon>
        <taxon>Oomycota</taxon>
        <taxon>Saprolegniomycetes</taxon>
        <taxon>Saprolegniales</taxon>
        <taxon>Achlyaceae</taxon>
        <taxon>Achlya</taxon>
    </lineage>
</organism>
<evidence type="ECO:0000256" key="2">
    <source>
        <dbReference type="ARBA" id="ARBA00013194"/>
    </source>
</evidence>
<accession>A0A1V9Z9S6</accession>
<dbReference type="Pfam" id="PF00400">
    <property type="entry name" value="WD40"/>
    <property type="match status" value="2"/>
</dbReference>
<sequence length="612" mass="68280">MSSSGDEDGPMPMPMPMPAPKRRRIMEKATEASLLAQLPSAEMYEKSYMHRDLVTHVAFSASTQFLVTASADGHVKFWRKMVTGIEFVKHYKAHLKEITGLAISPDGLRLATTSADQTIKFFDILGFDMVHMLSLDYVPSICTWIFARGQVVPKIVVAEKDSPTLRVYHAERDASNALLHTLPSLHSAPVTVLGYHPTLDVVLSGDAKGMLEYWSPETYTFPGKGKGLGFQFKSETDLYELAKNKTFATTIDVAAKDFVVTAADGAIRVFRVATGKLRRKYDESLAVFEDAQADGTLQLDAIDFGKRRAVEKEVLETPPVSNCIFDESGVFILFPTLLGIKMINVETNKLVRVLGKVENTERFMTLCLFQGTPTVNTQFQKHASTQAQKKLVMSDPKAKDETDPTVFATAFKKARFYCFSTREPADDDDEDNGRDVFNEKPTLDAAHIATETTSSKLGSRAVIHTTMGDIFLTLYPTEAPRTVENFCTHARNGYYDNCLVHRVIKNFMIQTGDPNGDGTGGESIWGGEFEDEFHRNLRHDRPFTLSMANAGPRTNGSQFFITTVPTPWLDNKHTVFGRVDTGKETVSNIENVETDEYDKPLEDIRIINIDIM</sequence>
<evidence type="ECO:0000256" key="6">
    <source>
        <dbReference type="ARBA" id="ARBA00023235"/>
    </source>
</evidence>
<name>A0A1V9Z9S6_ACHHY</name>
<dbReference type="SUPFAM" id="SSF50891">
    <property type="entry name" value="Cyclophilin-like"/>
    <property type="match status" value="1"/>
</dbReference>